<evidence type="ECO:0000313" key="1">
    <source>
        <dbReference type="EMBL" id="KAJ1878580.1"/>
    </source>
</evidence>
<name>A0ACC1I085_9FUNG</name>
<dbReference type="Proteomes" id="UP001150581">
    <property type="component" value="Unassembled WGS sequence"/>
</dbReference>
<gene>
    <name evidence="1" type="ORF">LPJ66_011863</name>
</gene>
<protein>
    <submittedName>
        <fullName evidence="1">Uncharacterized protein</fullName>
    </submittedName>
</protein>
<comment type="caution">
    <text evidence="1">The sequence shown here is derived from an EMBL/GenBank/DDBJ whole genome shotgun (WGS) entry which is preliminary data.</text>
</comment>
<proteinExistence type="predicted"/>
<evidence type="ECO:0000313" key="2">
    <source>
        <dbReference type="Proteomes" id="UP001150581"/>
    </source>
</evidence>
<feature type="non-terminal residue" evidence="1">
    <location>
        <position position="103"/>
    </location>
</feature>
<sequence>MADTTVTPTATEVGKAQHFTDSQSQLIAKLREQLPSIVREAEEASELPVSSSIWGVPLVPAPEAAADLHDLRVDVILNKFIKARNNDVELAANMLKSTLMWRA</sequence>
<dbReference type="EMBL" id="JANBPG010003903">
    <property type="protein sequence ID" value="KAJ1878580.1"/>
    <property type="molecule type" value="Genomic_DNA"/>
</dbReference>
<organism evidence="1 2">
    <name type="scientific">Kickxella alabastrina</name>
    <dbReference type="NCBI Taxonomy" id="61397"/>
    <lineage>
        <taxon>Eukaryota</taxon>
        <taxon>Fungi</taxon>
        <taxon>Fungi incertae sedis</taxon>
        <taxon>Zoopagomycota</taxon>
        <taxon>Kickxellomycotina</taxon>
        <taxon>Kickxellomycetes</taxon>
        <taxon>Kickxellales</taxon>
        <taxon>Kickxellaceae</taxon>
        <taxon>Kickxella</taxon>
    </lineage>
</organism>
<accession>A0ACC1I085</accession>
<keyword evidence="2" id="KW-1185">Reference proteome</keyword>
<reference evidence="1" key="1">
    <citation type="submission" date="2022-07" db="EMBL/GenBank/DDBJ databases">
        <title>Phylogenomic reconstructions and comparative analyses of Kickxellomycotina fungi.</title>
        <authorList>
            <person name="Reynolds N.K."/>
            <person name="Stajich J.E."/>
            <person name="Barry K."/>
            <person name="Grigoriev I.V."/>
            <person name="Crous P."/>
            <person name="Smith M.E."/>
        </authorList>
    </citation>
    <scope>NUCLEOTIDE SEQUENCE</scope>
    <source>
        <strain evidence="1">Benny 63K</strain>
    </source>
</reference>